<dbReference type="Proteomes" id="UP000639772">
    <property type="component" value="Chromosome 10"/>
</dbReference>
<gene>
    <name evidence="1" type="ORF">HPP92_020035</name>
</gene>
<proteinExistence type="predicted"/>
<comment type="caution">
    <text evidence="1">The sequence shown here is derived from an EMBL/GenBank/DDBJ whole genome shotgun (WGS) entry which is preliminary data.</text>
</comment>
<evidence type="ECO:0000313" key="1">
    <source>
        <dbReference type="EMBL" id="KAG0465871.1"/>
    </source>
</evidence>
<organism evidence="1 2">
    <name type="scientific">Vanilla planifolia</name>
    <name type="common">Vanilla</name>
    <dbReference type="NCBI Taxonomy" id="51239"/>
    <lineage>
        <taxon>Eukaryota</taxon>
        <taxon>Viridiplantae</taxon>
        <taxon>Streptophyta</taxon>
        <taxon>Embryophyta</taxon>
        <taxon>Tracheophyta</taxon>
        <taxon>Spermatophyta</taxon>
        <taxon>Magnoliopsida</taxon>
        <taxon>Liliopsida</taxon>
        <taxon>Asparagales</taxon>
        <taxon>Orchidaceae</taxon>
        <taxon>Vanilloideae</taxon>
        <taxon>Vanilleae</taxon>
        <taxon>Vanilla</taxon>
    </lineage>
</organism>
<protein>
    <submittedName>
        <fullName evidence="1">Uncharacterized protein</fullName>
    </submittedName>
</protein>
<name>A0A835Q805_VANPL</name>
<evidence type="ECO:0000313" key="2">
    <source>
        <dbReference type="Proteomes" id="UP000639772"/>
    </source>
</evidence>
<dbReference type="EMBL" id="JADCNM010000010">
    <property type="protein sequence ID" value="KAG0465871.1"/>
    <property type="molecule type" value="Genomic_DNA"/>
</dbReference>
<reference evidence="1 2" key="1">
    <citation type="journal article" date="2020" name="Nat. Food">
        <title>A phased Vanilla planifolia genome enables genetic improvement of flavour and production.</title>
        <authorList>
            <person name="Hasing T."/>
            <person name="Tang H."/>
            <person name="Brym M."/>
            <person name="Khazi F."/>
            <person name="Huang T."/>
            <person name="Chambers A.H."/>
        </authorList>
    </citation>
    <scope>NUCLEOTIDE SEQUENCE [LARGE SCALE GENOMIC DNA]</scope>
    <source>
        <tissue evidence="1">Leaf</tissue>
    </source>
</reference>
<sequence length="150" mass="16996">MNISLKGLLMVENVQNQYLSKDKQKYVKEEKVLRELAKAKIQANRVASAVANEGKLEIDEVMHVITCVAILAKVESFYALNQQYKMALNSTSGRADAKNLHRSSCPGTNFSLRENVIRKNFCLSNSKPFYQVEKENAADVPLMDKQMLLR</sequence>
<accession>A0A835Q805</accession>
<dbReference type="AlphaFoldDB" id="A0A835Q805"/>